<protein>
    <submittedName>
        <fullName evidence="2">Uncharacterized protein LOC107424234</fullName>
    </submittedName>
</protein>
<dbReference type="PANTHER" id="PTHR37754">
    <property type="entry name" value="CALCIUM ION-BINDING PROTEIN"/>
    <property type="match status" value="1"/>
</dbReference>
<keyword evidence="1" id="KW-1185">Reference proteome</keyword>
<accession>A0A6P4A5W9</accession>
<sequence length="166" mass="18606">MGMLMSLMGSGGGLPSSQMMNFVFERVSKQFMETKINNFEEFHVATLDIFSAINSALPGKHYDVPSRDEVKAVFDVWKQAKEERKKEIFQGFIMEKVNLSKVDKTTVMTGILTPPVAMAAKKAGEKVPQLKMIKAVPDVLFVPSATVLSLMSVKISRRIFMRNIRS</sequence>
<gene>
    <name evidence="2" type="primary">LOC107424234</name>
</gene>
<dbReference type="KEGG" id="zju:107424234"/>
<dbReference type="FunCoup" id="A0A6P4A5W9">
    <property type="interactions" value="39"/>
</dbReference>
<reference evidence="2" key="1">
    <citation type="submission" date="2025-08" db="UniProtKB">
        <authorList>
            <consortium name="RefSeq"/>
        </authorList>
    </citation>
    <scope>IDENTIFICATION</scope>
    <source>
        <tissue evidence="2">Seedling</tissue>
    </source>
</reference>
<dbReference type="Proteomes" id="UP001652623">
    <property type="component" value="Chromosome 7"/>
</dbReference>
<evidence type="ECO:0000313" key="1">
    <source>
        <dbReference type="Proteomes" id="UP001652623"/>
    </source>
</evidence>
<proteinExistence type="predicted"/>
<organism evidence="1 2">
    <name type="scientific">Ziziphus jujuba</name>
    <name type="common">Chinese jujube</name>
    <name type="synonym">Ziziphus sativa</name>
    <dbReference type="NCBI Taxonomy" id="326968"/>
    <lineage>
        <taxon>Eukaryota</taxon>
        <taxon>Viridiplantae</taxon>
        <taxon>Streptophyta</taxon>
        <taxon>Embryophyta</taxon>
        <taxon>Tracheophyta</taxon>
        <taxon>Spermatophyta</taxon>
        <taxon>Magnoliopsida</taxon>
        <taxon>eudicotyledons</taxon>
        <taxon>Gunneridae</taxon>
        <taxon>Pentapetalae</taxon>
        <taxon>rosids</taxon>
        <taxon>fabids</taxon>
        <taxon>Rosales</taxon>
        <taxon>Rhamnaceae</taxon>
        <taxon>Paliureae</taxon>
        <taxon>Ziziphus</taxon>
    </lineage>
</organism>
<dbReference type="AlphaFoldDB" id="A0A6P4A5W9"/>
<evidence type="ECO:0000313" key="2">
    <source>
        <dbReference type="RefSeq" id="XP_015889463.1"/>
    </source>
</evidence>
<dbReference type="GeneID" id="107424234"/>
<dbReference type="InParanoid" id="A0A6P4A5W9"/>
<dbReference type="PANTHER" id="PTHR37754:SF1">
    <property type="entry name" value="CALCIUM ION-BINDING PROTEIN"/>
    <property type="match status" value="1"/>
</dbReference>
<name>A0A6P4A5W9_ZIZJJ</name>
<dbReference type="RefSeq" id="XP_015889463.1">
    <property type="nucleotide sequence ID" value="XM_016033977.4"/>
</dbReference>